<evidence type="ECO:0000313" key="1">
    <source>
        <dbReference type="EMBL" id="MBB5714610.1"/>
    </source>
</evidence>
<proteinExistence type="predicted"/>
<organism evidence="1 2">
    <name type="scientific">Sphingomonas aerophila</name>
    <dbReference type="NCBI Taxonomy" id="1344948"/>
    <lineage>
        <taxon>Bacteria</taxon>
        <taxon>Pseudomonadati</taxon>
        <taxon>Pseudomonadota</taxon>
        <taxon>Alphaproteobacteria</taxon>
        <taxon>Sphingomonadales</taxon>
        <taxon>Sphingomonadaceae</taxon>
        <taxon>Sphingomonas</taxon>
    </lineage>
</organism>
<dbReference type="Proteomes" id="UP000546200">
    <property type="component" value="Unassembled WGS sequence"/>
</dbReference>
<evidence type="ECO:0000313" key="2">
    <source>
        <dbReference type="Proteomes" id="UP000546200"/>
    </source>
</evidence>
<comment type="caution">
    <text evidence="1">The sequence shown here is derived from an EMBL/GenBank/DDBJ whole genome shotgun (WGS) entry which is preliminary data.</text>
</comment>
<dbReference type="EMBL" id="JACIJK010000004">
    <property type="protein sequence ID" value="MBB5714610.1"/>
    <property type="molecule type" value="Genomic_DNA"/>
</dbReference>
<gene>
    <name evidence="1" type="ORF">FHS94_001446</name>
</gene>
<keyword evidence="2" id="KW-1185">Reference proteome</keyword>
<accession>A0A7W9BCC0</accession>
<dbReference type="RefSeq" id="WP_221234619.1">
    <property type="nucleotide sequence ID" value="NZ_JACIJK010000004.1"/>
</dbReference>
<protein>
    <submittedName>
        <fullName evidence="1">Uncharacterized protein</fullName>
    </submittedName>
</protein>
<name>A0A7W9BCC0_9SPHN</name>
<dbReference type="AlphaFoldDB" id="A0A7W9BCC0"/>
<reference evidence="1 2" key="1">
    <citation type="submission" date="2020-08" db="EMBL/GenBank/DDBJ databases">
        <title>Genomic Encyclopedia of Type Strains, Phase IV (KMG-IV): sequencing the most valuable type-strain genomes for metagenomic binning, comparative biology and taxonomic classification.</title>
        <authorList>
            <person name="Goeker M."/>
        </authorList>
    </citation>
    <scope>NUCLEOTIDE SEQUENCE [LARGE SCALE GENOMIC DNA]</scope>
    <source>
        <strain evidence="1 2">DSM 100044</strain>
    </source>
</reference>
<sequence>MTQVDSGSLEAMVRAAIEADEQSPEHHDTLFIDVEAKRMLGWPQIKELHRSPDFPVDI</sequence>